<keyword evidence="2" id="KW-1185">Reference proteome</keyword>
<dbReference type="Proteomes" id="UP000828390">
    <property type="component" value="Unassembled WGS sequence"/>
</dbReference>
<sequence length="91" mass="10358">MYKALTENVHLPYSVNGINVCRMLKLAFQRKLMFTINSDGAIVYNGIKLRSTDYEMTEIDCTRLTTQLKAKGITMADIDTNDEFWGTVTVD</sequence>
<comment type="caution">
    <text evidence="1">The sequence shown here is derived from an EMBL/GenBank/DDBJ whole genome shotgun (WGS) entry which is preliminary data.</text>
</comment>
<evidence type="ECO:0000313" key="2">
    <source>
        <dbReference type="Proteomes" id="UP000828390"/>
    </source>
</evidence>
<reference evidence="1" key="1">
    <citation type="journal article" date="2019" name="bioRxiv">
        <title>The Genome of the Zebra Mussel, Dreissena polymorpha: A Resource for Invasive Species Research.</title>
        <authorList>
            <person name="McCartney M.A."/>
            <person name="Auch B."/>
            <person name="Kono T."/>
            <person name="Mallez S."/>
            <person name="Zhang Y."/>
            <person name="Obille A."/>
            <person name="Becker A."/>
            <person name="Abrahante J.E."/>
            <person name="Garbe J."/>
            <person name="Badalamenti J.P."/>
            <person name="Herman A."/>
            <person name="Mangelson H."/>
            <person name="Liachko I."/>
            <person name="Sullivan S."/>
            <person name="Sone E.D."/>
            <person name="Koren S."/>
            <person name="Silverstein K.A.T."/>
            <person name="Beckman K.B."/>
            <person name="Gohl D.M."/>
        </authorList>
    </citation>
    <scope>NUCLEOTIDE SEQUENCE</scope>
    <source>
        <strain evidence="1">Duluth1</strain>
        <tissue evidence="1">Whole animal</tissue>
    </source>
</reference>
<organism evidence="1 2">
    <name type="scientific">Dreissena polymorpha</name>
    <name type="common">Zebra mussel</name>
    <name type="synonym">Mytilus polymorpha</name>
    <dbReference type="NCBI Taxonomy" id="45954"/>
    <lineage>
        <taxon>Eukaryota</taxon>
        <taxon>Metazoa</taxon>
        <taxon>Spiralia</taxon>
        <taxon>Lophotrochozoa</taxon>
        <taxon>Mollusca</taxon>
        <taxon>Bivalvia</taxon>
        <taxon>Autobranchia</taxon>
        <taxon>Heteroconchia</taxon>
        <taxon>Euheterodonta</taxon>
        <taxon>Imparidentia</taxon>
        <taxon>Neoheterodontei</taxon>
        <taxon>Myida</taxon>
        <taxon>Dreissenoidea</taxon>
        <taxon>Dreissenidae</taxon>
        <taxon>Dreissena</taxon>
    </lineage>
</organism>
<evidence type="ECO:0000313" key="1">
    <source>
        <dbReference type="EMBL" id="KAH3740221.1"/>
    </source>
</evidence>
<protein>
    <submittedName>
        <fullName evidence="1">Uncharacterized protein</fullName>
    </submittedName>
</protein>
<proteinExistence type="predicted"/>
<reference evidence="1" key="2">
    <citation type="submission" date="2020-11" db="EMBL/GenBank/DDBJ databases">
        <authorList>
            <person name="McCartney M.A."/>
            <person name="Auch B."/>
            <person name="Kono T."/>
            <person name="Mallez S."/>
            <person name="Becker A."/>
            <person name="Gohl D.M."/>
            <person name="Silverstein K.A.T."/>
            <person name="Koren S."/>
            <person name="Bechman K.B."/>
            <person name="Herman A."/>
            <person name="Abrahante J.E."/>
            <person name="Garbe J."/>
        </authorList>
    </citation>
    <scope>NUCLEOTIDE SEQUENCE</scope>
    <source>
        <strain evidence="1">Duluth1</strain>
        <tissue evidence="1">Whole animal</tissue>
    </source>
</reference>
<dbReference type="Gene3D" id="3.30.390.130">
    <property type="match status" value="1"/>
</dbReference>
<dbReference type="AlphaFoldDB" id="A0A9D4D6U9"/>
<dbReference type="InterPro" id="IPR039399">
    <property type="entry name" value="Deltex_C_sf"/>
</dbReference>
<gene>
    <name evidence="1" type="ORF">DPMN_046920</name>
</gene>
<dbReference type="EMBL" id="JAIWYP010000011">
    <property type="protein sequence ID" value="KAH3740221.1"/>
    <property type="molecule type" value="Genomic_DNA"/>
</dbReference>
<accession>A0A9D4D6U9</accession>
<name>A0A9D4D6U9_DREPO</name>